<feature type="transmembrane region" description="Helical" evidence="6">
    <location>
        <begin position="198"/>
        <end position="218"/>
    </location>
</feature>
<evidence type="ECO:0000256" key="3">
    <source>
        <dbReference type="ARBA" id="ARBA00022692"/>
    </source>
</evidence>
<protein>
    <submittedName>
        <fullName evidence="8">DMT family transporter</fullName>
    </submittedName>
</protein>
<dbReference type="EMBL" id="CP042433">
    <property type="protein sequence ID" value="QEC54484.1"/>
    <property type="molecule type" value="Genomic_DNA"/>
</dbReference>
<dbReference type="GO" id="GO:0016020">
    <property type="term" value="C:membrane"/>
    <property type="evidence" value="ECO:0007669"/>
    <property type="project" value="UniProtKB-SubCell"/>
</dbReference>
<dbReference type="KEGG" id="fgg:FSB75_00745"/>
<proteinExistence type="inferred from homology"/>
<dbReference type="Proteomes" id="UP000321204">
    <property type="component" value="Chromosome"/>
</dbReference>
<reference evidence="8 9" key="1">
    <citation type="journal article" date="2015" name="Int. J. Syst. Evol. Microbiol.">
        <title>Flavisolibacter ginsenosidimutans sp. nov., with ginsenoside-converting activity isolated from soil used for cultivating ginseng.</title>
        <authorList>
            <person name="Zhao Y."/>
            <person name="Liu Q."/>
            <person name="Kang M.S."/>
            <person name="Jin F."/>
            <person name="Yu H."/>
            <person name="Im W.T."/>
        </authorList>
    </citation>
    <scope>NUCLEOTIDE SEQUENCE [LARGE SCALE GENOMIC DNA]</scope>
    <source>
        <strain evidence="8 9">Gsoil 636</strain>
    </source>
</reference>
<evidence type="ECO:0000313" key="9">
    <source>
        <dbReference type="Proteomes" id="UP000321204"/>
    </source>
</evidence>
<dbReference type="RefSeq" id="WP_146781455.1">
    <property type="nucleotide sequence ID" value="NZ_BAABIO010000006.1"/>
</dbReference>
<feature type="transmembrane region" description="Helical" evidence="6">
    <location>
        <begin position="230"/>
        <end position="252"/>
    </location>
</feature>
<dbReference type="InterPro" id="IPR000620">
    <property type="entry name" value="EamA_dom"/>
</dbReference>
<keyword evidence="4 6" id="KW-1133">Transmembrane helix</keyword>
<dbReference type="InterPro" id="IPR050638">
    <property type="entry name" value="AA-Vitamin_Transporters"/>
</dbReference>
<feature type="transmembrane region" description="Helical" evidence="6">
    <location>
        <begin position="259"/>
        <end position="276"/>
    </location>
</feature>
<dbReference type="Pfam" id="PF00892">
    <property type="entry name" value="EamA"/>
    <property type="match status" value="2"/>
</dbReference>
<dbReference type="SUPFAM" id="SSF103481">
    <property type="entry name" value="Multidrug resistance efflux transporter EmrE"/>
    <property type="match status" value="2"/>
</dbReference>
<evidence type="ECO:0000256" key="6">
    <source>
        <dbReference type="SAM" id="Phobius"/>
    </source>
</evidence>
<feature type="domain" description="EamA" evidence="7">
    <location>
        <begin position="21"/>
        <end position="153"/>
    </location>
</feature>
<gene>
    <name evidence="8" type="ORF">FSB75_00745</name>
</gene>
<feature type="transmembrane region" description="Helical" evidence="6">
    <location>
        <begin position="84"/>
        <end position="103"/>
    </location>
</feature>
<dbReference type="OrthoDB" id="1098926at2"/>
<evidence type="ECO:0000259" key="7">
    <source>
        <dbReference type="Pfam" id="PF00892"/>
    </source>
</evidence>
<evidence type="ECO:0000256" key="1">
    <source>
        <dbReference type="ARBA" id="ARBA00004141"/>
    </source>
</evidence>
<evidence type="ECO:0000313" key="8">
    <source>
        <dbReference type="EMBL" id="QEC54484.1"/>
    </source>
</evidence>
<keyword evidence="5 6" id="KW-0472">Membrane</keyword>
<dbReference type="AlphaFoldDB" id="A0A5B8UD42"/>
<keyword evidence="9" id="KW-1185">Reference proteome</keyword>
<feature type="domain" description="EamA" evidence="7">
    <location>
        <begin position="166"/>
        <end position="299"/>
    </location>
</feature>
<evidence type="ECO:0000256" key="4">
    <source>
        <dbReference type="ARBA" id="ARBA00022989"/>
    </source>
</evidence>
<evidence type="ECO:0000256" key="5">
    <source>
        <dbReference type="ARBA" id="ARBA00023136"/>
    </source>
</evidence>
<dbReference type="PANTHER" id="PTHR32322">
    <property type="entry name" value="INNER MEMBRANE TRANSPORTER"/>
    <property type="match status" value="1"/>
</dbReference>
<keyword evidence="3 6" id="KW-0812">Transmembrane</keyword>
<comment type="subcellular location">
    <subcellularLocation>
        <location evidence="1">Membrane</location>
        <topology evidence="1">Multi-pass membrane protein</topology>
    </subcellularLocation>
</comment>
<dbReference type="PANTHER" id="PTHR32322:SF2">
    <property type="entry name" value="EAMA DOMAIN-CONTAINING PROTEIN"/>
    <property type="match status" value="1"/>
</dbReference>
<name>A0A5B8UD42_9BACT</name>
<feature type="transmembrane region" description="Helical" evidence="6">
    <location>
        <begin position="49"/>
        <end position="72"/>
    </location>
</feature>
<sequence length="312" mass="33944">MKKTAAALPAQPAQSIREKLKWLAAGIFFAALWASASTATKIGLSVSQPLVLAVVRFGVASVLMLLIAYGILKERLPVKKEWKQLAVYGFLNITVYLGCYVIAMQTVTAGIGALAIASNPVFISFLSVFFLKKPLHFSTVLALVVCTAGVFCATWPLFKNASVSVPGLLLLLFSMLSYSVGAIYFSSKQWNGLSLLTINGWQTLFGGLFLLPFAFFLYKGAGNHFNATFWGSVGWLAIAVSILAVQLWLWLLQVNAVRAGLWLFLCPLFGFAFAAWLMKDVISTYTIAGILLVVGGLMLSKINTKKNEAMFD</sequence>
<comment type="similarity">
    <text evidence="2">Belongs to the EamA transporter family.</text>
</comment>
<accession>A0A5B8UD42</accession>
<organism evidence="8 9">
    <name type="scientific">Flavisolibacter ginsenosidimutans</name>
    <dbReference type="NCBI Taxonomy" id="661481"/>
    <lineage>
        <taxon>Bacteria</taxon>
        <taxon>Pseudomonadati</taxon>
        <taxon>Bacteroidota</taxon>
        <taxon>Chitinophagia</taxon>
        <taxon>Chitinophagales</taxon>
        <taxon>Chitinophagaceae</taxon>
        <taxon>Flavisolibacter</taxon>
    </lineage>
</organism>
<evidence type="ECO:0000256" key="2">
    <source>
        <dbReference type="ARBA" id="ARBA00007362"/>
    </source>
</evidence>
<feature type="transmembrane region" description="Helical" evidence="6">
    <location>
        <begin position="138"/>
        <end position="158"/>
    </location>
</feature>
<dbReference type="InterPro" id="IPR037185">
    <property type="entry name" value="EmrE-like"/>
</dbReference>
<feature type="transmembrane region" description="Helical" evidence="6">
    <location>
        <begin position="109"/>
        <end position="131"/>
    </location>
</feature>
<feature type="transmembrane region" description="Helical" evidence="6">
    <location>
        <begin position="164"/>
        <end position="186"/>
    </location>
</feature>
<feature type="transmembrane region" description="Helical" evidence="6">
    <location>
        <begin position="282"/>
        <end position="300"/>
    </location>
</feature>